<dbReference type="GO" id="GO:0015074">
    <property type="term" value="P:DNA integration"/>
    <property type="evidence" value="ECO:0007669"/>
    <property type="project" value="UniProtKB-KW"/>
</dbReference>
<feature type="domain" description="Resolvase/invertase-type recombinase catalytic" evidence="7">
    <location>
        <begin position="1"/>
        <end position="135"/>
    </location>
</feature>
<gene>
    <name evidence="8" type="ORF">J0M35_21230</name>
</gene>
<dbReference type="GO" id="GO:0003677">
    <property type="term" value="F:DNA binding"/>
    <property type="evidence" value="ECO:0007669"/>
    <property type="project" value="UniProtKB-KW"/>
</dbReference>
<keyword evidence="2" id="KW-0229">DNA integration</keyword>
<sequence>MKIGYARVSTEDQSLDIQLTALRKSGCTKIFQEKLSGSKWDRPELNKMLDCIDKGDIVVVWRLDRLARSLKMMLHITDQIMDSGAKFVSLSEPWADTTSPAGKMIMTIFAGMAEFEGDLIRDRTGRGRKAARERGVKFGRPSKMTASQLKLAKRLLNEGQSVRDVADSFNVHYTTLYRLLRS</sequence>
<organism evidence="8 9">
    <name type="scientific">Candidatus Obscuribacter phosphatis</name>
    <dbReference type="NCBI Taxonomy" id="1906157"/>
    <lineage>
        <taxon>Bacteria</taxon>
        <taxon>Bacillati</taxon>
        <taxon>Candidatus Melainabacteria</taxon>
        <taxon>Candidatus Obscuribacterales</taxon>
        <taxon>Candidatus Obscuribacteraceae</taxon>
        <taxon>Candidatus Obscuribacter</taxon>
    </lineage>
</organism>
<evidence type="ECO:0000313" key="8">
    <source>
        <dbReference type="EMBL" id="MBN8662903.1"/>
    </source>
</evidence>
<dbReference type="AlphaFoldDB" id="A0A8J7PIU7"/>
<evidence type="ECO:0000256" key="1">
    <source>
        <dbReference type="ARBA" id="ARBA00009913"/>
    </source>
</evidence>
<dbReference type="PANTHER" id="PTHR30461">
    <property type="entry name" value="DNA-INVERTASE FROM LAMBDOID PROPHAGE"/>
    <property type="match status" value="1"/>
</dbReference>
<dbReference type="InterPro" id="IPR006120">
    <property type="entry name" value="Resolvase_HTH_dom"/>
</dbReference>
<feature type="active site" description="O-(5'-phospho-DNA)-serine intermediate" evidence="5 6">
    <location>
        <position position="9"/>
    </location>
</feature>
<dbReference type="SUPFAM" id="SSF46689">
    <property type="entry name" value="Homeodomain-like"/>
    <property type="match status" value="1"/>
</dbReference>
<evidence type="ECO:0000256" key="3">
    <source>
        <dbReference type="ARBA" id="ARBA00023125"/>
    </source>
</evidence>
<dbReference type="Pfam" id="PF02796">
    <property type="entry name" value="HTH_7"/>
    <property type="match status" value="1"/>
</dbReference>
<name>A0A8J7PIU7_9BACT</name>
<keyword evidence="4" id="KW-0233">DNA recombination</keyword>
<dbReference type="PROSITE" id="PS51736">
    <property type="entry name" value="RECOMBINASES_3"/>
    <property type="match status" value="1"/>
</dbReference>
<comment type="similarity">
    <text evidence="1">Belongs to the site-specific recombinase resolvase family.</text>
</comment>
<accession>A0A8J7PIU7</accession>
<dbReference type="Proteomes" id="UP000664277">
    <property type="component" value="Unassembled WGS sequence"/>
</dbReference>
<dbReference type="InterPro" id="IPR036162">
    <property type="entry name" value="Resolvase-like_N_sf"/>
</dbReference>
<evidence type="ECO:0000256" key="2">
    <source>
        <dbReference type="ARBA" id="ARBA00022908"/>
    </source>
</evidence>
<dbReference type="Pfam" id="PF00239">
    <property type="entry name" value="Resolvase"/>
    <property type="match status" value="1"/>
</dbReference>
<dbReference type="FunFam" id="3.40.50.1390:FF:000001">
    <property type="entry name" value="DNA recombinase"/>
    <property type="match status" value="1"/>
</dbReference>
<dbReference type="SUPFAM" id="SSF53041">
    <property type="entry name" value="Resolvase-like"/>
    <property type="match status" value="1"/>
</dbReference>
<dbReference type="CDD" id="cd03768">
    <property type="entry name" value="SR_ResInv"/>
    <property type="match status" value="1"/>
</dbReference>
<evidence type="ECO:0000313" key="9">
    <source>
        <dbReference type="Proteomes" id="UP000664277"/>
    </source>
</evidence>
<dbReference type="PANTHER" id="PTHR30461:SF2">
    <property type="entry name" value="SERINE RECOMBINASE PINE-RELATED"/>
    <property type="match status" value="1"/>
</dbReference>
<dbReference type="InterPro" id="IPR006118">
    <property type="entry name" value="Recombinase_CS"/>
</dbReference>
<keyword evidence="3" id="KW-0238">DNA-binding</keyword>
<evidence type="ECO:0000256" key="4">
    <source>
        <dbReference type="ARBA" id="ARBA00023172"/>
    </source>
</evidence>
<evidence type="ECO:0000256" key="6">
    <source>
        <dbReference type="PROSITE-ProRule" id="PRU10137"/>
    </source>
</evidence>
<proteinExistence type="inferred from homology"/>
<dbReference type="GO" id="GO:0000150">
    <property type="term" value="F:DNA strand exchange activity"/>
    <property type="evidence" value="ECO:0007669"/>
    <property type="project" value="InterPro"/>
</dbReference>
<protein>
    <submittedName>
        <fullName evidence="8">Recombinase family protein</fullName>
    </submittedName>
</protein>
<evidence type="ECO:0000259" key="7">
    <source>
        <dbReference type="PROSITE" id="PS51736"/>
    </source>
</evidence>
<dbReference type="Gene3D" id="3.40.50.1390">
    <property type="entry name" value="Resolvase, N-terminal catalytic domain"/>
    <property type="match status" value="1"/>
</dbReference>
<dbReference type="PROSITE" id="PS00398">
    <property type="entry name" value="RECOMBINASES_2"/>
    <property type="match status" value="1"/>
</dbReference>
<dbReference type="InterPro" id="IPR050639">
    <property type="entry name" value="SSR_resolvase"/>
</dbReference>
<reference evidence="8" key="1">
    <citation type="submission" date="2021-02" db="EMBL/GenBank/DDBJ databases">
        <title>Genome-Resolved Metagenomics of a Microbial Community Performing Photosynthetic Biological Nutrient Removal.</title>
        <authorList>
            <person name="Mcdaniel E.A."/>
        </authorList>
    </citation>
    <scope>NUCLEOTIDE SEQUENCE</scope>
    <source>
        <strain evidence="8">UWPOB_OBS1</strain>
    </source>
</reference>
<dbReference type="EMBL" id="JAFLCK010000065">
    <property type="protein sequence ID" value="MBN8662903.1"/>
    <property type="molecule type" value="Genomic_DNA"/>
</dbReference>
<dbReference type="InterPro" id="IPR006119">
    <property type="entry name" value="Resolv_N"/>
</dbReference>
<dbReference type="SMART" id="SM00857">
    <property type="entry name" value="Resolvase"/>
    <property type="match status" value="1"/>
</dbReference>
<dbReference type="Gene3D" id="1.10.10.60">
    <property type="entry name" value="Homeodomain-like"/>
    <property type="match status" value="1"/>
</dbReference>
<dbReference type="InterPro" id="IPR009057">
    <property type="entry name" value="Homeodomain-like_sf"/>
</dbReference>
<dbReference type="PROSITE" id="PS00397">
    <property type="entry name" value="RECOMBINASES_1"/>
    <property type="match status" value="1"/>
</dbReference>
<evidence type="ECO:0000256" key="5">
    <source>
        <dbReference type="PIRSR" id="PIRSR606118-50"/>
    </source>
</evidence>
<comment type="caution">
    <text evidence="8">The sequence shown here is derived from an EMBL/GenBank/DDBJ whole genome shotgun (WGS) entry which is preliminary data.</text>
</comment>
<dbReference type="CDD" id="cd00569">
    <property type="entry name" value="HTH_Hin_like"/>
    <property type="match status" value="1"/>
</dbReference>